<gene>
    <name evidence="1" type="ORF">CLIB1444_07S00232</name>
</gene>
<protein>
    <submittedName>
        <fullName evidence="1">Uncharacterized protein</fullName>
    </submittedName>
</protein>
<organism evidence="1 2">
    <name type="scientific">[Candida] jaroonii</name>
    <dbReference type="NCBI Taxonomy" id="467808"/>
    <lineage>
        <taxon>Eukaryota</taxon>
        <taxon>Fungi</taxon>
        <taxon>Dikarya</taxon>
        <taxon>Ascomycota</taxon>
        <taxon>Saccharomycotina</taxon>
        <taxon>Pichiomycetes</taxon>
        <taxon>Debaryomycetaceae</taxon>
        <taxon>Yamadazyma</taxon>
    </lineage>
</organism>
<name>A0ACA9YAH0_9ASCO</name>
<comment type="caution">
    <text evidence="1">The sequence shown here is derived from an EMBL/GenBank/DDBJ whole genome shotgun (WGS) entry which is preliminary data.</text>
</comment>
<keyword evidence="2" id="KW-1185">Reference proteome</keyword>
<dbReference type="Proteomes" id="UP001152531">
    <property type="component" value="Unassembled WGS sequence"/>
</dbReference>
<evidence type="ECO:0000313" key="2">
    <source>
        <dbReference type="Proteomes" id="UP001152531"/>
    </source>
</evidence>
<sequence>MTSFLKRQFFSTNNGLRSLGTASGHLKNIKVQTSKKDISKPVNLATKIKNTADANELLKITRSLSKDSKVASGLFYLILKQLQSKSDLGILSHLKDIWTGRSEHSTYQVQSAYYSTFIHIYLNSDQYLMAKTLYFQTSDALSTTKDLPTIKLLNILSKYKDLDGICDVLEMVSLEDSSVITKATWIYYLSLAFGENHHRLVKTVYDHYLMKDSNSSKQFLETNISNYFQDKGLNDSMIFLMLQSLSSHGDVSRSLSLIEKFYFERLMITGQSLSKELAICVIEAYCFTDADDYHQLNPSEYKNYHDTSVERVLDVLGRIMERSDEILTYKDISHFLSNKFMNYRIYDKNADEEYNKKEIIHQQRGKEEMKRYNENLERFTQGNIMANLQNLQAFASKHIKYIQEKNYQCLTLFINCMLNHINLYQNFSGMVKLLSGLKDLNSNFVDEWLDQHSISIIINCIGNSNAKLSSLQIFKFMKKSNLQITEENYYGFISSSLRGDFHSQLAFYLYNYLQDFGSIGIRVNELLEELPSHLAPDIDSLVEVEPIITDHELQDFNRRYDYHLDSRDCDVIKNIFMV</sequence>
<proteinExistence type="predicted"/>
<accession>A0ACA9YAH0</accession>
<evidence type="ECO:0000313" key="1">
    <source>
        <dbReference type="EMBL" id="CAH6721691.1"/>
    </source>
</evidence>
<dbReference type="EMBL" id="CALSDN010000007">
    <property type="protein sequence ID" value="CAH6721691.1"/>
    <property type="molecule type" value="Genomic_DNA"/>
</dbReference>
<reference evidence="1" key="1">
    <citation type="submission" date="2022-06" db="EMBL/GenBank/DDBJ databases">
        <authorList>
            <person name="Legras J.-L."/>
            <person name="Devillers H."/>
            <person name="Grondin C."/>
        </authorList>
    </citation>
    <scope>NUCLEOTIDE SEQUENCE</scope>
    <source>
        <strain evidence="1">CLIB 1444</strain>
    </source>
</reference>